<accession>A0AAV2R4Y9</accession>
<gene>
    <name evidence="1" type="ORF">MNOR_LOCUS20762</name>
</gene>
<sequence length="102" mass="11495">ISNGFNYTDDSSTSSTVSPTYISKYNLTINTTDGTFYDPCRDKGLICYSELLLEAVKIIEFDNTKNNINENEKSSTVTSSSTTQYFDYANPCDQILDKLEEK</sequence>
<proteinExistence type="predicted"/>
<evidence type="ECO:0000313" key="1">
    <source>
        <dbReference type="EMBL" id="CAL4115827.1"/>
    </source>
</evidence>
<comment type="caution">
    <text evidence="1">The sequence shown here is derived from an EMBL/GenBank/DDBJ whole genome shotgun (WGS) entry which is preliminary data.</text>
</comment>
<feature type="non-terminal residue" evidence="1">
    <location>
        <position position="1"/>
    </location>
</feature>
<evidence type="ECO:0000313" key="2">
    <source>
        <dbReference type="Proteomes" id="UP001497623"/>
    </source>
</evidence>
<reference evidence="1 2" key="1">
    <citation type="submission" date="2024-05" db="EMBL/GenBank/DDBJ databases">
        <authorList>
            <person name="Wallberg A."/>
        </authorList>
    </citation>
    <scope>NUCLEOTIDE SEQUENCE [LARGE SCALE GENOMIC DNA]</scope>
</reference>
<protein>
    <submittedName>
        <fullName evidence="1">Uncharacterized protein</fullName>
    </submittedName>
</protein>
<feature type="non-terminal residue" evidence="1">
    <location>
        <position position="102"/>
    </location>
</feature>
<name>A0AAV2R4Y9_MEGNR</name>
<keyword evidence="2" id="KW-1185">Reference proteome</keyword>
<organism evidence="1 2">
    <name type="scientific">Meganyctiphanes norvegica</name>
    <name type="common">Northern krill</name>
    <name type="synonym">Thysanopoda norvegica</name>
    <dbReference type="NCBI Taxonomy" id="48144"/>
    <lineage>
        <taxon>Eukaryota</taxon>
        <taxon>Metazoa</taxon>
        <taxon>Ecdysozoa</taxon>
        <taxon>Arthropoda</taxon>
        <taxon>Crustacea</taxon>
        <taxon>Multicrustacea</taxon>
        <taxon>Malacostraca</taxon>
        <taxon>Eumalacostraca</taxon>
        <taxon>Eucarida</taxon>
        <taxon>Euphausiacea</taxon>
        <taxon>Euphausiidae</taxon>
        <taxon>Meganyctiphanes</taxon>
    </lineage>
</organism>
<dbReference type="Proteomes" id="UP001497623">
    <property type="component" value="Unassembled WGS sequence"/>
</dbReference>
<dbReference type="AlphaFoldDB" id="A0AAV2R4Y9"/>
<dbReference type="EMBL" id="CAXKWB010016258">
    <property type="protein sequence ID" value="CAL4115827.1"/>
    <property type="molecule type" value="Genomic_DNA"/>
</dbReference>